<dbReference type="Proteomes" id="UP000823633">
    <property type="component" value="Unassembled WGS sequence"/>
</dbReference>
<dbReference type="SUPFAM" id="SSF51658">
    <property type="entry name" value="Xylose isomerase-like"/>
    <property type="match status" value="1"/>
</dbReference>
<dbReference type="Pfam" id="PF01261">
    <property type="entry name" value="AP_endonuc_2"/>
    <property type="match status" value="1"/>
</dbReference>
<dbReference type="InterPro" id="IPR036237">
    <property type="entry name" value="Xyl_isomerase-like_sf"/>
</dbReference>
<evidence type="ECO:0000259" key="1">
    <source>
        <dbReference type="Pfam" id="PF01261"/>
    </source>
</evidence>
<comment type="caution">
    <text evidence="2">The sequence shown here is derived from an EMBL/GenBank/DDBJ whole genome shotgun (WGS) entry which is preliminary data.</text>
</comment>
<dbReference type="InterPro" id="IPR013022">
    <property type="entry name" value="Xyl_isomerase-like_TIM-brl"/>
</dbReference>
<protein>
    <submittedName>
        <fullName evidence="2">Sugar phosphate isomerase/epimerase</fullName>
    </submittedName>
</protein>
<reference evidence="2" key="2">
    <citation type="journal article" date="2021" name="PeerJ">
        <title>Extensive microbial diversity within the chicken gut microbiome revealed by metagenomics and culture.</title>
        <authorList>
            <person name="Gilroy R."/>
            <person name="Ravi A."/>
            <person name="Getino M."/>
            <person name="Pursley I."/>
            <person name="Horton D.L."/>
            <person name="Alikhan N.F."/>
            <person name="Baker D."/>
            <person name="Gharbi K."/>
            <person name="Hall N."/>
            <person name="Watson M."/>
            <person name="Adriaenssens E.M."/>
            <person name="Foster-Nyarko E."/>
            <person name="Jarju S."/>
            <person name="Secka A."/>
            <person name="Antonio M."/>
            <person name="Oren A."/>
            <person name="Chaudhuri R.R."/>
            <person name="La Ragione R."/>
            <person name="Hildebrand F."/>
            <person name="Pallen M.J."/>
        </authorList>
    </citation>
    <scope>NUCLEOTIDE SEQUENCE</scope>
    <source>
        <strain evidence="2">11167</strain>
    </source>
</reference>
<gene>
    <name evidence="2" type="ORF">IAC42_06980</name>
</gene>
<sequence>MATLTTSTDRTATSTNLISFLPDGSKRTMLEVIPLLARYGYRRLDLNFCEMMNPSSRIDGHYIARLKELREAHGLDYVQSHVPYPRDHLALDEDGRERFDSLIARAITYSVELGIPAIVIHPIKASVEENVAYLSRFLPLLEGSASILAVENMEGADEISTADELCAIVDALPQGHIGACLDTGHAHMRGLDLREQIGKLSHRLVATHIADNHGTSDEHNLPFFGTIDWPEVVKALHEVGYKGWLTYECMFFTRHLPRELEADVVALSLKIGSYLSHLS</sequence>
<dbReference type="GO" id="GO:0016853">
    <property type="term" value="F:isomerase activity"/>
    <property type="evidence" value="ECO:0007669"/>
    <property type="project" value="UniProtKB-KW"/>
</dbReference>
<dbReference type="PANTHER" id="PTHR12110:SF21">
    <property type="entry name" value="XYLOSE ISOMERASE-LIKE TIM BARREL DOMAIN-CONTAINING PROTEIN"/>
    <property type="match status" value="1"/>
</dbReference>
<name>A0A9D9E8Y8_9SPIR</name>
<reference evidence="2" key="1">
    <citation type="submission" date="2020-10" db="EMBL/GenBank/DDBJ databases">
        <authorList>
            <person name="Gilroy R."/>
        </authorList>
    </citation>
    <scope>NUCLEOTIDE SEQUENCE</scope>
    <source>
        <strain evidence="2">11167</strain>
    </source>
</reference>
<accession>A0A9D9E8Y8</accession>
<proteinExistence type="predicted"/>
<dbReference type="Gene3D" id="3.20.20.150">
    <property type="entry name" value="Divalent-metal-dependent TIM barrel enzymes"/>
    <property type="match status" value="1"/>
</dbReference>
<dbReference type="AlphaFoldDB" id="A0A9D9E8Y8"/>
<organism evidence="2 3">
    <name type="scientific">Candidatus Aphodenecus pullistercoris</name>
    <dbReference type="NCBI Taxonomy" id="2840669"/>
    <lineage>
        <taxon>Bacteria</taxon>
        <taxon>Pseudomonadati</taxon>
        <taxon>Spirochaetota</taxon>
        <taxon>Spirochaetia</taxon>
        <taxon>Spirochaetales</taxon>
        <taxon>Candidatus Aphodenecus</taxon>
    </lineage>
</organism>
<dbReference type="EMBL" id="JADIMU010000045">
    <property type="protein sequence ID" value="MBO8443487.1"/>
    <property type="molecule type" value="Genomic_DNA"/>
</dbReference>
<dbReference type="PANTHER" id="PTHR12110">
    <property type="entry name" value="HYDROXYPYRUVATE ISOMERASE"/>
    <property type="match status" value="1"/>
</dbReference>
<feature type="domain" description="Xylose isomerase-like TIM barrel" evidence="1">
    <location>
        <begin position="35"/>
        <end position="249"/>
    </location>
</feature>
<evidence type="ECO:0000313" key="2">
    <source>
        <dbReference type="EMBL" id="MBO8443487.1"/>
    </source>
</evidence>
<dbReference type="InterPro" id="IPR050312">
    <property type="entry name" value="IolE/XylAMocC-like"/>
</dbReference>
<evidence type="ECO:0000313" key="3">
    <source>
        <dbReference type="Proteomes" id="UP000823633"/>
    </source>
</evidence>
<keyword evidence="2" id="KW-0413">Isomerase</keyword>